<evidence type="ECO:0000313" key="1">
    <source>
        <dbReference type="EMBL" id="PTB51573.1"/>
    </source>
</evidence>
<dbReference type="EMBL" id="KZ679685">
    <property type="protein sequence ID" value="PTB51573.1"/>
    <property type="molecule type" value="Genomic_DNA"/>
</dbReference>
<name>A0A2T4A3M6_TRIHA</name>
<organism evidence="1 2">
    <name type="scientific">Trichoderma harzianum CBS 226.95</name>
    <dbReference type="NCBI Taxonomy" id="983964"/>
    <lineage>
        <taxon>Eukaryota</taxon>
        <taxon>Fungi</taxon>
        <taxon>Dikarya</taxon>
        <taxon>Ascomycota</taxon>
        <taxon>Pezizomycotina</taxon>
        <taxon>Sordariomycetes</taxon>
        <taxon>Hypocreomycetidae</taxon>
        <taxon>Hypocreales</taxon>
        <taxon>Hypocreaceae</taxon>
        <taxon>Trichoderma</taxon>
    </lineage>
</organism>
<reference evidence="1 2" key="1">
    <citation type="submission" date="2016-07" db="EMBL/GenBank/DDBJ databases">
        <title>Multiple horizontal gene transfer events from other fungi enriched the ability of initially mycotrophic Trichoderma (Ascomycota) to feed on dead plant biomass.</title>
        <authorList>
            <consortium name="DOE Joint Genome Institute"/>
            <person name="Aerts A."/>
            <person name="Atanasova L."/>
            <person name="Chenthamara K."/>
            <person name="Zhang J."/>
            <person name="Grujic M."/>
            <person name="Henrissat B."/>
            <person name="Kuo A."/>
            <person name="Salamov A."/>
            <person name="Lipzen A."/>
            <person name="Labutti K."/>
            <person name="Barry K."/>
            <person name="Miao Y."/>
            <person name="Rahimi M.J."/>
            <person name="Shen Q."/>
            <person name="Grigoriev I.V."/>
            <person name="Kubicek C.P."/>
            <person name="Druzhinina I.S."/>
        </authorList>
    </citation>
    <scope>NUCLEOTIDE SEQUENCE [LARGE SCALE GENOMIC DNA]</scope>
    <source>
        <strain evidence="1 2">CBS 226.95</strain>
    </source>
</reference>
<sequence>MVLGYDPCKSRPPPAYLEGTVTIPIPSLPSFLLLPLCHSVSLYAPIPSPLRPCVSREQSALRLRFDLPQRQHACLEMKEAPRRCCSVAEEQACGKSRAQNVRRQSKWPLGASYEYVCMQCRSGLRRPVWSRPLIDSMICVSSQSSVPASQGASEGKR</sequence>
<protein>
    <submittedName>
        <fullName evidence="1">Uncharacterized protein</fullName>
    </submittedName>
</protein>
<evidence type="ECO:0000313" key="2">
    <source>
        <dbReference type="Proteomes" id="UP000241690"/>
    </source>
</evidence>
<gene>
    <name evidence="1" type="ORF">M431DRAFT_222580</name>
</gene>
<accession>A0A2T4A3M6</accession>
<dbReference type="GeneID" id="36622137"/>
<keyword evidence="2" id="KW-1185">Reference proteome</keyword>
<dbReference type="AlphaFoldDB" id="A0A2T4A3M6"/>
<dbReference type="RefSeq" id="XP_024771250.1">
    <property type="nucleotide sequence ID" value="XM_024913575.1"/>
</dbReference>
<proteinExistence type="predicted"/>
<dbReference type="Proteomes" id="UP000241690">
    <property type="component" value="Unassembled WGS sequence"/>
</dbReference>